<dbReference type="RefSeq" id="WP_185005506.1">
    <property type="nucleotide sequence ID" value="NZ_BAAAUI010000043.1"/>
</dbReference>
<dbReference type="EC" id="1.1.1.1" evidence="3"/>
<keyword evidence="6" id="KW-0560">Oxidoreductase</keyword>
<dbReference type="InterPro" id="IPR002328">
    <property type="entry name" value="ADH_Zn_CS"/>
</dbReference>
<evidence type="ECO:0000313" key="11">
    <source>
        <dbReference type="EMBL" id="MBB4679803.1"/>
    </source>
</evidence>
<feature type="domain" description="Enoyl reductase (ER)" evidence="10">
    <location>
        <begin position="10"/>
        <end position="342"/>
    </location>
</feature>
<evidence type="ECO:0000259" key="10">
    <source>
        <dbReference type="SMART" id="SM00829"/>
    </source>
</evidence>
<dbReference type="Proteomes" id="UP000533598">
    <property type="component" value="Unassembled WGS sequence"/>
</dbReference>
<comment type="caution">
    <text evidence="11">The sequence shown here is derived from an EMBL/GenBank/DDBJ whole genome shotgun (WGS) entry which is preliminary data.</text>
</comment>
<comment type="catalytic activity">
    <reaction evidence="8">
        <text>a primary alcohol + NAD(+) = an aldehyde + NADH + H(+)</text>
        <dbReference type="Rhea" id="RHEA:10736"/>
        <dbReference type="ChEBI" id="CHEBI:15378"/>
        <dbReference type="ChEBI" id="CHEBI:15734"/>
        <dbReference type="ChEBI" id="CHEBI:17478"/>
        <dbReference type="ChEBI" id="CHEBI:57540"/>
        <dbReference type="ChEBI" id="CHEBI:57945"/>
        <dbReference type="EC" id="1.1.1.1"/>
    </reaction>
</comment>
<keyword evidence="4 9" id="KW-0479">Metal-binding</keyword>
<name>A0A7W7CHE8_9PSEU</name>
<evidence type="ECO:0000256" key="2">
    <source>
        <dbReference type="ARBA" id="ARBA00008072"/>
    </source>
</evidence>
<proteinExistence type="inferred from homology"/>
<evidence type="ECO:0000256" key="8">
    <source>
        <dbReference type="ARBA" id="ARBA00049243"/>
    </source>
</evidence>
<evidence type="ECO:0000256" key="1">
    <source>
        <dbReference type="ARBA" id="ARBA00001947"/>
    </source>
</evidence>
<evidence type="ECO:0000256" key="5">
    <source>
        <dbReference type="ARBA" id="ARBA00022833"/>
    </source>
</evidence>
<evidence type="ECO:0000256" key="3">
    <source>
        <dbReference type="ARBA" id="ARBA00013190"/>
    </source>
</evidence>
<comment type="similarity">
    <text evidence="2 9">Belongs to the zinc-containing alcohol dehydrogenase family.</text>
</comment>
<dbReference type="InterPro" id="IPR013149">
    <property type="entry name" value="ADH-like_C"/>
</dbReference>
<dbReference type="SUPFAM" id="SSF51735">
    <property type="entry name" value="NAD(P)-binding Rossmann-fold domains"/>
    <property type="match status" value="1"/>
</dbReference>
<reference evidence="11 12" key="1">
    <citation type="submission" date="2020-08" db="EMBL/GenBank/DDBJ databases">
        <title>Sequencing the genomes of 1000 actinobacteria strains.</title>
        <authorList>
            <person name="Klenk H.-P."/>
        </authorList>
    </citation>
    <scope>NUCLEOTIDE SEQUENCE [LARGE SCALE GENOMIC DNA]</scope>
    <source>
        <strain evidence="11 12">DSM 44230</strain>
    </source>
</reference>
<keyword evidence="12" id="KW-1185">Reference proteome</keyword>
<dbReference type="GO" id="GO:0008270">
    <property type="term" value="F:zinc ion binding"/>
    <property type="evidence" value="ECO:0007669"/>
    <property type="project" value="InterPro"/>
</dbReference>
<organism evidence="11 12">
    <name type="scientific">Crossiella cryophila</name>
    <dbReference type="NCBI Taxonomy" id="43355"/>
    <lineage>
        <taxon>Bacteria</taxon>
        <taxon>Bacillati</taxon>
        <taxon>Actinomycetota</taxon>
        <taxon>Actinomycetes</taxon>
        <taxon>Pseudonocardiales</taxon>
        <taxon>Pseudonocardiaceae</taxon>
        <taxon>Crossiella</taxon>
    </lineage>
</organism>
<dbReference type="InterPro" id="IPR020843">
    <property type="entry name" value="ER"/>
</dbReference>
<dbReference type="Pfam" id="PF00107">
    <property type="entry name" value="ADH_zinc_N"/>
    <property type="match status" value="1"/>
</dbReference>
<comment type="catalytic activity">
    <reaction evidence="7">
        <text>a secondary alcohol + NAD(+) = a ketone + NADH + H(+)</text>
        <dbReference type="Rhea" id="RHEA:10740"/>
        <dbReference type="ChEBI" id="CHEBI:15378"/>
        <dbReference type="ChEBI" id="CHEBI:17087"/>
        <dbReference type="ChEBI" id="CHEBI:35681"/>
        <dbReference type="ChEBI" id="CHEBI:57540"/>
        <dbReference type="ChEBI" id="CHEBI:57945"/>
        <dbReference type="EC" id="1.1.1.1"/>
    </reaction>
</comment>
<comment type="cofactor">
    <cofactor evidence="1 9">
        <name>Zn(2+)</name>
        <dbReference type="ChEBI" id="CHEBI:29105"/>
    </cofactor>
</comment>
<evidence type="ECO:0000256" key="4">
    <source>
        <dbReference type="ARBA" id="ARBA00022723"/>
    </source>
</evidence>
<dbReference type="InterPro" id="IPR011032">
    <property type="entry name" value="GroES-like_sf"/>
</dbReference>
<sequence length="344" mass="35114">MSGTQLMSAAVLRELRGPITVEQRPRPVPGPGQALIRVRAAGLCHTDLHLATGEAIAPPLPIVLGHEIAGEVAEVGPGVDAPVGQRVLAYYYDGCGRCAWCVGGMENLCAAPNAKWGFDTDGGLAEYFLTAARCLVPIAEQVSFAEAAVLGCSGTTAVRVVRAVAEVARGEVVVVIGAGGVGLAVTQVAVAEGATVFAVDPHEPSRAQAIRYGATAAVDPRAADPVAAVLAATGGRGCDVVIDTVGNEHTPGQAVRMTRPRGRVVLVGYTDKPAALDVLEVVVRETILRGSVGATLADARAVMAMAAAGRIRACVAGEYPLGGVDEALRRLAEGSVVGRLVVVP</sequence>
<gene>
    <name evidence="11" type="ORF">HNR67_005921</name>
</gene>
<dbReference type="GO" id="GO:0004022">
    <property type="term" value="F:alcohol dehydrogenase (NAD+) activity"/>
    <property type="evidence" value="ECO:0007669"/>
    <property type="project" value="UniProtKB-EC"/>
</dbReference>
<evidence type="ECO:0000256" key="9">
    <source>
        <dbReference type="RuleBase" id="RU361277"/>
    </source>
</evidence>
<evidence type="ECO:0000256" key="7">
    <source>
        <dbReference type="ARBA" id="ARBA00049164"/>
    </source>
</evidence>
<evidence type="ECO:0000256" key="6">
    <source>
        <dbReference type="ARBA" id="ARBA00023002"/>
    </source>
</evidence>
<keyword evidence="5 9" id="KW-0862">Zinc</keyword>
<protein>
    <recommendedName>
        <fullName evidence="3">alcohol dehydrogenase</fullName>
        <ecNumber evidence="3">1.1.1.1</ecNumber>
    </recommendedName>
</protein>
<dbReference type="SMART" id="SM00829">
    <property type="entry name" value="PKS_ER"/>
    <property type="match status" value="1"/>
</dbReference>
<dbReference type="PROSITE" id="PS00059">
    <property type="entry name" value="ADH_ZINC"/>
    <property type="match status" value="1"/>
</dbReference>
<dbReference type="AlphaFoldDB" id="A0A7W7CHE8"/>
<dbReference type="InterPro" id="IPR013154">
    <property type="entry name" value="ADH-like_N"/>
</dbReference>
<evidence type="ECO:0000313" key="12">
    <source>
        <dbReference type="Proteomes" id="UP000533598"/>
    </source>
</evidence>
<dbReference type="EMBL" id="JACHMH010000001">
    <property type="protein sequence ID" value="MBB4679803.1"/>
    <property type="molecule type" value="Genomic_DNA"/>
</dbReference>
<accession>A0A7W7CHE8</accession>
<dbReference type="PANTHER" id="PTHR42940">
    <property type="entry name" value="ALCOHOL DEHYDROGENASE 1-RELATED"/>
    <property type="match status" value="1"/>
</dbReference>
<dbReference type="PANTHER" id="PTHR42940:SF8">
    <property type="entry name" value="VACUOLAR PROTEIN SORTING-ASSOCIATED PROTEIN 11"/>
    <property type="match status" value="1"/>
</dbReference>
<dbReference type="Gene3D" id="3.90.180.10">
    <property type="entry name" value="Medium-chain alcohol dehydrogenases, catalytic domain"/>
    <property type="match status" value="1"/>
</dbReference>
<dbReference type="SUPFAM" id="SSF50129">
    <property type="entry name" value="GroES-like"/>
    <property type="match status" value="1"/>
</dbReference>
<dbReference type="InterPro" id="IPR036291">
    <property type="entry name" value="NAD(P)-bd_dom_sf"/>
</dbReference>
<dbReference type="Pfam" id="PF08240">
    <property type="entry name" value="ADH_N"/>
    <property type="match status" value="1"/>
</dbReference>